<comment type="caution">
    <text evidence="1">The sequence shown here is derived from an EMBL/GenBank/DDBJ whole genome shotgun (WGS) entry which is preliminary data.</text>
</comment>
<dbReference type="Proteomes" id="UP000293854">
    <property type="component" value="Unassembled WGS sequence"/>
</dbReference>
<protein>
    <recommendedName>
        <fullName evidence="3">Phage protein</fullName>
    </recommendedName>
</protein>
<gene>
    <name evidence="1" type="ORF">EIG99_04500</name>
</gene>
<proteinExistence type="predicted"/>
<evidence type="ECO:0008006" key="3">
    <source>
        <dbReference type="Google" id="ProtNLM"/>
    </source>
</evidence>
<sequence>MAQMKFKNRKVQSGDMRTPVTFYQYVNEGPYPDDFEEKTLYQCFAHTYAPSMKDQEVLGVYEASLGLTIVIRDPWQDYTPKTNHIVRVEDFRLEQQTFNVYEVRLDAPETGFITIVLGDKK</sequence>
<dbReference type="EMBL" id="RQTE01000075">
    <property type="protein sequence ID" value="RZI03043.1"/>
    <property type="molecule type" value="Genomic_DNA"/>
</dbReference>
<reference evidence="1 2" key="1">
    <citation type="submission" date="2018-11" db="EMBL/GenBank/DDBJ databases">
        <title>Genomic profiling of Staphylococcus species from a Poultry farm system in KwaZulu-Natal, South Africa.</title>
        <authorList>
            <person name="Amoako D.G."/>
            <person name="Somboro A.M."/>
            <person name="Abia A.L.K."/>
            <person name="Bester L.A."/>
            <person name="Essack S.Y."/>
        </authorList>
    </citation>
    <scope>NUCLEOTIDE SEQUENCE [LARGE SCALE GENOMIC DNA]</scope>
    <source>
        <strain evidence="1 2">SA11</strain>
    </source>
</reference>
<dbReference type="AlphaFoldDB" id="A0A4Q7CP80"/>
<name>A0A4Q7CP80_9STAP</name>
<accession>A0A4Q7CP80</accession>
<evidence type="ECO:0000313" key="1">
    <source>
        <dbReference type="EMBL" id="RZI03043.1"/>
    </source>
</evidence>
<evidence type="ECO:0000313" key="2">
    <source>
        <dbReference type="Proteomes" id="UP000293854"/>
    </source>
</evidence>
<organism evidence="1 2">
    <name type="scientific">Staphylococcus condimenti</name>
    <dbReference type="NCBI Taxonomy" id="70255"/>
    <lineage>
        <taxon>Bacteria</taxon>
        <taxon>Bacillati</taxon>
        <taxon>Bacillota</taxon>
        <taxon>Bacilli</taxon>
        <taxon>Bacillales</taxon>
        <taxon>Staphylococcaceae</taxon>
        <taxon>Staphylococcus</taxon>
    </lineage>
</organism>